<dbReference type="AlphaFoldDB" id="A0A0D6PZW9"/>
<dbReference type="Proteomes" id="UP000032675">
    <property type="component" value="Unassembled WGS sequence"/>
</dbReference>
<dbReference type="EMBL" id="BANI01000102">
    <property type="protein sequence ID" value="GAN96862.1"/>
    <property type="molecule type" value="Genomic_DNA"/>
</dbReference>
<feature type="compositionally biased region" description="Pro residues" evidence="1">
    <location>
        <begin position="133"/>
        <end position="153"/>
    </location>
</feature>
<organism evidence="3 4">
    <name type="scientific">Komagataeibacter europaeus NBRC 3261</name>
    <dbReference type="NCBI Taxonomy" id="1234669"/>
    <lineage>
        <taxon>Bacteria</taxon>
        <taxon>Pseudomonadati</taxon>
        <taxon>Pseudomonadota</taxon>
        <taxon>Alphaproteobacteria</taxon>
        <taxon>Acetobacterales</taxon>
        <taxon>Acetobacteraceae</taxon>
        <taxon>Komagataeibacter</taxon>
    </lineage>
</organism>
<proteinExistence type="predicted"/>
<feature type="transmembrane region" description="Helical" evidence="2">
    <location>
        <begin position="14"/>
        <end position="33"/>
    </location>
</feature>
<comment type="caution">
    <text evidence="3">The sequence shown here is derived from an EMBL/GenBank/DDBJ whole genome shotgun (WGS) entry which is preliminary data.</text>
</comment>
<gene>
    <name evidence="3" type="ORF">Geu3261_0117_006</name>
</gene>
<accession>A0A0D6PZW9</accession>
<sequence>MGHARHPFMHDMPVIRWIMVLCACLGLWGQLLIESRSMPGELPRATIMRLTGIDIAPPGHAATMAHGPAHHHAMMGGMPADRHDMAAHPGHDHAEGCPLCPLLHLPALALTLLPFLPLPPMAWRQARHEPRQPRAPPSAPLGLPPSRGPPSVS</sequence>
<evidence type="ECO:0000256" key="1">
    <source>
        <dbReference type="SAM" id="MobiDB-lite"/>
    </source>
</evidence>
<protein>
    <recommendedName>
        <fullName evidence="5">DUF2946 domain-containing protein</fullName>
    </recommendedName>
</protein>
<evidence type="ECO:0000256" key="2">
    <source>
        <dbReference type="SAM" id="Phobius"/>
    </source>
</evidence>
<evidence type="ECO:0008006" key="5">
    <source>
        <dbReference type="Google" id="ProtNLM"/>
    </source>
</evidence>
<name>A0A0D6PZW9_KOMEU</name>
<dbReference type="RefSeq" id="WP_010510951.1">
    <property type="nucleotide sequence ID" value="NZ_BANI01000102.1"/>
</dbReference>
<evidence type="ECO:0000313" key="4">
    <source>
        <dbReference type="Proteomes" id="UP000032675"/>
    </source>
</evidence>
<reference evidence="3 4" key="1">
    <citation type="submission" date="2012-11" db="EMBL/GenBank/DDBJ databases">
        <title>Whole genome sequence of Gluconacetobacter europaeus NBRC3261.</title>
        <authorList>
            <person name="Azuma Y."/>
            <person name="Higashiura N."/>
            <person name="Hirakawa H."/>
            <person name="Matsushita K."/>
        </authorList>
    </citation>
    <scope>NUCLEOTIDE SEQUENCE [LARGE SCALE GENOMIC DNA]</scope>
    <source>
        <strain evidence="3 4">NBRC 3261</strain>
    </source>
</reference>
<keyword evidence="2" id="KW-0812">Transmembrane</keyword>
<evidence type="ECO:0000313" key="3">
    <source>
        <dbReference type="EMBL" id="GAN96862.1"/>
    </source>
</evidence>
<keyword evidence="2" id="KW-1133">Transmembrane helix</keyword>
<feature type="region of interest" description="Disordered" evidence="1">
    <location>
        <begin position="126"/>
        <end position="153"/>
    </location>
</feature>
<keyword evidence="2" id="KW-0472">Membrane</keyword>